<feature type="binding site" evidence="12">
    <location>
        <position position="257"/>
    </location>
    <ligand>
        <name>L-histidine</name>
        <dbReference type="ChEBI" id="CHEBI:57595"/>
    </ligand>
</feature>
<dbReference type="SUPFAM" id="SSF52954">
    <property type="entry name" value="Class II aaRS ABD-related"/>
    <property type="match status" value="1"/>
</dbReference>
<dbReference type="PROSITE" id="PS50862">
    <property type="entry name" value="AA_TRNA_LIGASE_II"/>
    <property type="match status" value="1"/>
</dbReference>
<feature type="binding site" evidence="12">
    <location>
        <position position="112"/>
    </location>
    <ligand>
        <name>L-histidine</name>
        <dbReference type="ChEBI" id="CHEBI:57595"/>
    </ligand>
</feature>
<keyword evidence="9 11" id="KW-0030">Aminoacyl-tRNA synthetase</keyword>
<dbReference type="Gene3D" id="3.40.50.800">
    <property type="entry name" value="Anticodon-binding domain"/>
    <property type="match status" value="1"/>
</dbReference>
<dbReference type="GO" id="GO:0005737">
    <property type="term" value="C:cytoplasm"/>
    <property type="evidence" value="ECO:0007669"/>
    <property type="project" value="UniProtKB-SubCell"/>
</dbReference>
<gene>
    <name evidence="11" type="primary">hisS</name>
    <name evidence="14" type="ORF">SAMN00808754_2578</name>
</gene>
<keyword evidence="4 11" id="KW-0963">Cytoplasm</keyword>
<keyword evidence="7 11" id="KW-0067">ATP-binding</keyword>
<dbReference type="GO" id="GO:0016740">
    <property type="term" value="F:transferase activity"/>
    <property type="evidence" value="ECO:0007669"/>
    <property type="project" value="UniProtKB-ARBA"/>
</dbReference>
<comment type="subunit">
    <text evidence="3 11">Homodimer.</text>
</comment>
<evidence type="ECO:0000259" key="13">
    <source>
        <dbReference type="PROSITE" id="PS50862"/>
    </source>
</evidence>
<evidence type="ECO:0000256" key="12">
    <source>
        <dbReference type="PIRSR" id="PIRSR001549-1"/>
    </source>
</evidence>
<evidence type="ECO:0000256" key="1">
    <source>
        <dbReference type="ARBA" id="ARBA00004496"/>
    </source>
</evidence>
<evidence type="ECO:0000313" key="15">
    <source>
        <dbReference type="Proteomes" id="UP000192569"/>
    </source>
</evidence>
<evidence type="ECO:0000256" key="6">
    <source>
        <dbReference type="ARBA" id="ARBA00022741"/>
    </source>
</evidence>
<dbReference type="GO" id="GO:0006427">
    <property type="term" value="P:histidyl-tRNA aminoacylation"/>
    <property type="evidence" value="ECO:0007669"/>
    <property type="project" value="UniProtKB-UniRule"/>
</dbReference>
<evidence type="ECO:0000256" key="5">
    <source>
        <dbReference type="ARBA" id="ARBA00022598"/>
    </source>
</evidence>
<dbReference type="PANTHER" id="PTHR43707:SF1">
    <property type="entry name" value="HISTIDINE--TRNA LIGASE, MITOCHONDRIAL-RELATED"/>
    <property type="match status" value="1"/>
</dbReference>
<dbReference type="InterPro" id="IPR045864">
    <property type="entry name" value="aa-tRNA-synth_II/BPL/LPL"/>
</dbReference>
<dbReference type="EMBL" id="LT838272">
    <property type="protein sequence ID" value="SMB98842.1"/>
    <property type="molecule type" value="Genomic_DNA"/>
</dbReference>
<dbReference type="CDD" id="cd00859">
    <property type="entry name" value="HisRS_anticodon"/>
    <property type="match status" value="1"/>
</dbReference>
<dbReference type="PIRSF" id="PIRSF001549">
    <property type="entry name" value="His-tRNA_synth"/>
    <property type="match status" value="1"/>
</dbReference>
<dbReference type="RefSeq" id="WP_084666216.1">
    <property type="nucleotide sequence ID" value="NZ_LT838272.1"/>
</dbReference>
<feature type="binding site" evidence="12">
    <location>
        <position position="130"/>
    </location>
    <ligand>
        <name>L-histidine</name>
        <dbReference type="ChEBI" id="CHEBI:57595"/>
    </ligand>
</feature>
<evidence type="ECO:0000256" key="4">
    <source>
        <dbReference type="ARBA" id="ARBA00022490"/>
    </source>
</evidence>
<dbReference type="STRING" id="698762.SAMN00808754_2578"/>
<dbReference type="InterPro" id="IPR041715">
    <property type="entry name" value="HisRS-like_core"/>
</dbReference>
<keyword evidence="8 11" id="KW-0648">Protein biosynthesis</keyword>
<evidence type="ECO:0000256" key="8">
    <source>
        <dbReference type="ARBA" id="ARBA00022917"/>
    </source>
</evidence>
<dbReference type="GO" id="GO:0140096">
    <property type="term" value="F:catalytic activity, acting on a protein"/>
    <property type="evidence" value="ECO:0007669"/>
    <property type="project" value="UniProtKB-ARBA"/>
</dbReference>
<dbReference type="InterPro" id="IPR033656">
    <property type="entry name" value="HisRS_anticodon"/>
</dbReference>
<dbReference type="EC" id="6.1.1.21" evidence="11"/>
<dbReference type="OrthoDB" id="9800814at2"/>
<feature type="binding site" evidence="12">
    <location>
        <begin position="81"/>
        <end position="83"/>
    </location>
    <ligand>
        <name>L-histidine</name>
        <dbReference type="ChEBI" id="CHEBI:57595"/>
    </ligand>
</feature>
<evidence type="ECO:0000313" key="14">
    <source>
        <dbReference type="EMBL" id="SMB98842.1"/>
    </source>
</evidence>
<protein>
    <recommendedName>
        <fullName evidence="11">Histidine--tRNA ligase</fullName>
        <ecNumber evidence="11">6.1.1.21</ecNumber>
    </recommendedName>
    <alternativeName>
        <fullName evidence="11">Histidyl-tRNA synthetase</fullName>
        <shortName evidence="11">HisRS</shortName>
    </alternativeName>
</protein>
<dbReference type="Pfam" id="PF13393">
    <property type="entry name" value="tRNA-synt_His"/>
    <property type="match status" value="2"/>
</dbReference>
<evidence type="ECO:0000256" key="9">
    <source>
        <dbReference type="ARBA" id="ARBA00023146"/>
    </source>
</evidence>
<feature type="binding site" evidence="12">
    <location>
        <begin position="261"/>
        <end position="262"/>
    </location>
    <ligand>
        <name>L-histidine</name>
        <dbReference type="ChEBI" id="CHEBI:57595"/>
    </ligand>
</feature>
<dbReference type="GO" id="GO:0005524">
    <property type="term" value="F:ATP binding"/>
    <property type="evidence" value="ECO:0007669"/>
    <property type="project" value="UniProtKB-UniRule"/>
</dbReference>
<dbReference type="HAMAP" id="MF_00127">
    <property type="entry name" value="His_tRNA_synth"/>
    <property type="match status" value="1"/>
</dbReference>
<feature type="binding site" evidence="12">
    <location>
        <position position="126"/>
    </location>
    <ligand>
        <name>L-histidine</name>
        <dbReference type="ChEBI" id="CHEBI:57595"/>
    </ligand>
</feature>
<dbReference type="Gene3D" id="3.30.930.10">
    <property type="entry name" value="Bira Bifunctional Protein, Domain 2"/>
    <property type="match status" value="1"/>
</dbReference>
<evidence type="ECO:0000256" key="3">
    <source>
        <dbReference type="ARBA" id="ARBA00011738"/>
    </source>
</evidence>
<dbReference type="InterPro" id="IPR004516">
    <property type="entry name" value="HisRS/HisZ"/>
</dbReference>
<dbReference type="InterPro" id="IPR015807">
    <property type="entry name" value="His-tRNA-ligase"/>
</dbReference>
<keyword evidence="5 11" id="KW-0436">Ligase</keyword>
<evidence type="ECO:0000256" key="2">
    <source>
        <dbReference type="ARBA" id="ARBA00008226"/>
    </source>
</evidence>
<comment type="similarity">
    <text evidence="2 11">Belongs to the class-II aminoacyl-tRNA synthetase family.</text>
</comment>
<dbReference type="Pfam" id="PF03129">
    <property type="entry name" value="HGTP_anticodon"/>
    <property type="match status" value="1"/>
</dbReference>
<dbReference type="InterPro" id="IPR004154">
    <property type="entry name" value="Anticodon-bd"/>
</dbReference>
<dbReference type="AlphaFoldDB" id="A0A1W1VZP0"/>
<dbReference type="GO" id="GO:0004821">
    <property type="term" value="F:histidine-tRNA ligase activity"/>
    <property type="evidence" value="ECO:0007669"/>
    <property type="project" value="UniProtKB-UniRule"/>
</dbReference>
<proteinExistence type="inferred from homology"/>
<evidence type="ECO:0000256" key="7">
    <source>
        <dbReference type="ARBA" id="ARBA00022840"/>
    </source>
</evidence>
<sequence length="423" mass="47735">MLTQRPRGTEDILPGDSEKWHYIEEMARSLCRLYGYREIRTPIFEHTELFQRGVGDTTDIVEKEMYTFLDRSERSLTLRPEGTAPVVRAFLEHRLYSGMLPVKLFYLGPMFRYGRPQAGRLRQFHQFGVEVFGSRDPSLDAEVISLAMDYYQRLGLKGLELHINSVGCPSCRSLHREKLKSYLKDKLKAFCTTCQDRFERNPLRIFDCKSPECQKLLKGAPTITSSLCPDCSQHFKEVLRYLKELDIPYLLDENLVRGLDYYTNTAFEIVAPGLGAQSSIGGGGRYDGLVEACGGPSIPGIGFGLGLERTLLALEAQNKEIKVDSGIEVVVATVGEGLETAALKLLSLLREHNIAADKDYLGRSLKAQMKYAHRYPARLVIILGQEELARGQATVRNLKTGEQKEVPWEDLVAFCQQAKERGE</sequence>
<keyword evidence="15" id="KW-1185">Reference proteome</keyword>
<dbReference type="FunFam" id="3.30.930.10:FF:000005">
    <property type="entry name" value="Histidine--tRNA ligase"/>
    <property type="match status" value="1"/>
</dbReference>
<feature type="domain" description="Aminoacyl-transfer RNA synthetases class-II family profile" evidence="13">
    <location>
        <begin position="23"/>
        <end position="314"/>
    </location>
</feature>
<dbReference type="CDD" id="cd00773">
    <property type="entry name" value="HisRS-like_core"/>
    <property type="match status" value="1"/>
</dbReference>
<accession>A0A1W1VZP0</accession>
<dbReference type="SUPFAM" id="SSF55681">
    <property type="entry name" value="Class II aaRS and biotin synthetases"/>
    <property type="match status" value="1"/>
</dbReference>
<comment type="subcellular location">
    <subcellularLocation>
        <location evidence="1 11">Cytoplasm</location>
    </subcellularLocation>
</comment>
<dbReference type="Proteomes" id="UP000192569">
    <property type="component" value="Chromosome I"/>
</dbReference>
<keyword evidence="6 11" id="KW-0547">Nucleotide-binding</keyword>
<dbReference type="InterPro" id="IPR036621">
    <property type="entry name" value="Anticodon-bd_dom_sf"/>
</dbReference>
<dbReference type="InterPro" id="IPR006195">
    <property type="entry name" value="aa-tRNA-synth_II"/>
</dbReference>
<dbReference type="PANTHER" id="PTHR43707">
    <property type="entry name" value="HISTIDYL-TRNA SYNTHETASE"/>
    <property type="match status" value="1"/>
</dbReference>
<name>A0A1W1VZP0_9FIRM</name>
<evidence type="ECO:0000256" key="11">
    <source>
        <dbReference type="HAMAP-Rule" id="MF_00127"/>
    </source>
</evidence>
<comment type="catalytic activity">
    <reaction evidence="10 11">
        <text>tRNA(His) + L-histidine + ATP = L-histidyl-tRNA(His) + AMP + diphosphate + H(+)</text>
        <dbReference type="Rhea" id="RHEA:17313"/>
        <dbReference type="Rhea" id="RHEA-COMP:9665"/>
        <dbReference type="Rhea" id="RHEA-COMP:9689"/>
        <dbReference type="ChEBI" id="CHEBI:15378"/>
        <dbReference type="ChEBI" id="CHEBI:30616"/>
        <dbReference type="ChEBI" id="CHEBI:33019"/>
        <dbReference type="ChEBI" id="CHEBI:57595"/>
        <dbReference type="ChEBI" id="CHEBI:78442"/>
        <dbReference type="ChEBI" id="CHEBI:78527"/>
        <dbReference type="ChEBI" id="CHEBI:456215"/>
        <dbReference type="EC" id="6.1.1.21"/>
    </reaction>
</comment>
<reference evidence="14 15" key="1">
    <citation type="submission" date="2017-04" db="EMBL/GenBank/DDBJ databases">
        <authorList>
            <person name="Afonso C.L."/>
            <person name="Miller P.J."/>
            <person name="Scott M.A."/>
            <person name="Spackman E."/>
            <person name="Goraichik I."/>
            <person name="Dimitrov K.M."/>
            <person name="Suarez D.L."/>
            <person name="Swayne D.E."/>
        </authorList>
    </citation>
    <scope>NUCLEOTIDE SEQUENCE [LARGE SCALE GENOMIC DNA]</scope>
    <source>
        <strain evidence="14 15">ToBE</strain>
    </source>
</reference>
<dbReference type="NCBIfam" id="TIGR00442">
    <property type="entry name" value="hisS"/>
    <property type="match status" value="1"/>
</dbReference>
<organism evidence="14 15">
    <name type="scientific">Thermanaeromonas toyohensis ToBE</name>
    <dbReference type="NCBI Taxonomy" id="698762"/>
    <lineage>
        <taxon>Bacteria</taxon>
        <taxon>Bacillati</taxon>
        <taxon>Bacillota</taxon>
        <taxon>Clostridia</taxon>
        <taxon>Neomoorellales</taxon>
        <taxon>Neomoorellaceae</taxon>
        <taxon>Thermanaeromonas</taxon>
    </lineage>
</organism>
<evidence type="ECO:0000256" key="10">
    <source>
        <dbReference type="ARBA" id="ARBA00047639"/>
    </source>
</evidence>